<dbReference type="Proteomes" id="UP000646946">
    <property type="component" value="Unassembled WGS sequence"/>
</dbReference>
<comment type="caution">
    <text evidence="3">The sequence shown here is derived from an EMBL/GenBank/DDBJ whole genome shotgun (WGS) entry which is preliminary data.</text>
</comment>
<keyword evidence="4" id="KW-1185">Reference proteome</keyword>
<evidence type="ECO:0000313" key="4">
    <source>
        <dbReference type="Proteomes" id="UP000646946"/>
    </source>
</evidence>
<organism evidence="3 4">
    <name type="scientific">Candidatus Naiadarchaeum limnaeum</name>
    <dbReference type="NCBI Taxonomy" id="2756139"/>
    <lineage>
        <taxon>Archaea</taxon>
        <taxon>Candidatus Undinarchaeota</taxon>
        <taxon>Candidatus Undinarchaeia</taxon>
        <taxon>Candidatus Naiadarchaeales</taxon>
        <taxon>Candidatus Naiadarchaeaceae</taxon>
        <taxon>Candidatus Naiadarchaeum</taxon>
    </lineage>
</organism>
<dbReference type="NCBIfam" id="TIGR02777">
    <property type="entry name" value="LigD_PE_dom"/>
    <property type="match status" value="1"/>
</dbReference>
<evidence type="ECO:0000313" key="3">
    <source>
        <dbReference type="EMBL" id="HIK00919.1"/>
    </source>
</evidence>
<dbReference type="InterPro" id="IPR014144">
    <property type="entry name" value="LigD_PE_domain"/>
</dbReference>
<name>A0A832V138_9ARCH</name>
<evidence type="ECO:0000256" key="1">
    <source>
        <dbReference type="SAM" id="MobiDB-lite"/>
    </source>
</evidence>
<evidence type="ECO:0000259" key="2">
    <source>
        <dbReference type="Pfam" id="PF13298"/>
    </source>
</evidence>
<dbReference type="Pfam" id="PF13298">
    <property type="entry name" value="LigD_N"/>
    <property type="match status" value="1"/>
</dbReference>
<gene>
    <name evidence="3" type="ORF">H1016_05290</name>
</gene>
<dbReference type="EMBL" id="DVAB01000046">
    <property type="protein sequence ID" value="HIK00919.1"/>
    <property type="molecule type" value="Genomic_DNA"/>
</dbReference>
<feature type="region of interest" description="Disordered" evidence="1">
    <location>
        <begin position="1"/>
        <end position="25"/>
    </location>
</feature>
<dbReference type="AlphaFoldDB" id="A0A832V138"/>
<dbReference type="PANTHER" id="PTHR39465:SF1">
    <property type="entry name" value="DNA LIGASE D 3'-PHOSPHOESTERASE DOMAIN-CONTAINING PROTEIN"/>
    <property type="match status" value="1"/>
</dbReference>
<dbReference type="PANTHER" id="PTHR39465">
    <property type="entry name" value="DNA LIGASE D, 3'-PHOSPHOESTERASE DOMAIN"/>
    <property type="match status" value="1"/>
</dbReference>
<reference evidence="3 4" key="1">
    <citation type="journal article" name="Nat. Commun.">
        <title>Undinarchaeota illuminate DPANN phylogeny and the impact of gene transfer on archaeal evolution.</title>
        <authorList>
            <person name="Dombrowski N."/>
            <person name="Williams T.A."/>
            <person name="Sun J."/>
            <person name="Woodcroft B.J."/>
            <person name="Lee J.H."/>
            <person name="Minh B.Q."/>
            <person name="Rinke C."/>
            <person name="Spang A."/>
        </authorList>
    </citation>
    <scope>NUCLEOTIDE SEQUENCE [LARGE SCALE GENOMIC DNA]</scope>
    <source>
        <strain evidence="3">MAG_bin1129</strain>
    </source>
</reference>
<feature type="domain" description="DNA ligase D 3'-phosphoesterase" evidence="2">
    <location>
        <begin position="48"/>
        <end position="149"/>
    </location>
</feature>
<proteinExistence type="predicted"/>
<protein>
    <submittedName>
        <fullName evidence="3">3'-phosphoesterase</fullName>
    </submittedName>
</protein>
<accession>A0A832V138</accession>
<sequence>MALEEYKKKRKFDKTPEPAGGGELSEDFCEEIKRTHKIQTGRPIYVVQEHHSSHLHWDLRLEFNGVLKSWAVPKGIPQTFEDGKRLAIQTEDHPLEYASFSGEIPTGNYGAGSVKIWDAGTFEVIERTDNKIIFNARGKKVKGVYILLKATFGEFAKSGKNWLLFRKKEPESKPKVKKPQKKKSKK</sequence>